<sequence>MAPLPLLFLALAGLCALFALLWLVCRRLDNYGFVDVAWSYAFAVLAVFYAWFGPGWYLRRFTLAAMALLWSLRLGTHLLKRVAAHHPVEDGRYLQLRKDWAGNFGPKMFGFFQLQAASVVLLGAAFLLPVFNPAPRFHLLEIIGVCLWFAALYGEAMADAQLAGFKRNAANKGQVCAVGLWRFSRHPNYFFEWLIWVAFFIFALASPWGWLAVIGPASILYLLLRVTGIPLTEEQAVRSKGDAYRRYQQTTSAFIPWFPKSSTAKDV</sequence>
<feature type="transmembrane region" description="Helical" evidence="1">
    <location>
        <begin position="37"/>
        <end position="58"/>
    </location>
</feature>
<dbReference type="Gene3D" id="1.20.120.1630">
    <property type="match status" value="1"/>
</dbReference>
<dbReference type="RefSeq" id="WP_069961221.1">
    <property type="nucleotide sequence ID" value="NZ_CP016094.1"/>
</dbReference>
<feature type="transmembrane region" description="Helical" evidence="1">
    <location>
        <begin position="108"/>
        <end position="131"/>
    </location>
</feature>
<reference evidence="2 3" key="1">
    <citation type="submission" date="2016-06" db="EMBL/GenBank/DDBJ databases">
        <title>Three novel species with peptidoglycan cell walls form the new genus Lacunisphaera gen. nov. in the family Opitutaceae of the verrucomicrobial subdivision 4.</title>
        <authorList>
            <person name="Rast P."/>
            <person name="Gloeckner I."/>
            <person name="Jogler M."/>
            <person name="Boedeker C."/>
            <person name="Jeske O."/>
            <person name="Wiegand S."/>
            <person name="Reinhardt R."/>
            <person name="Schumann P."/>
            <person name="Rohde M."/>
            <person name="Spring S."/>
            <person name="Gloeckner F.O."/>
            <person name="Jogler C."/>
        </authorList>
    </citation>
    <scope>NUCLEOTIDE SEQUENCE [LARGE SCALE GENOMIC DNA]</scope>
    <source>
        <strain evidence="2 3">IG16b</strain>
    </source>
</reference>
<dbReference type="PROSITE" id="PS50244">
    <property type="entry name" value="S5A_REDUCTASE"/>
    <property type="match status" value="1"/>
</dbReference>
<dbReference type="InterPro" id="IPR010721">
    <property type="entry name" value="UstE-like"/>
</dbReference>
<dbReference type="STRING" id="1838286.Verru16b_00968"/>
<evidence type="ECO:0000256" key="1">
    <source>
        <dbReference type="SAM" id="Phobius"/>
    </source>
</evidence>
<keyword evidence="3" id="KW-1185">Reference proteome</keyword>
<dbReference type="Proteomes" id="UP000095228">
    <property type="component" value="Chromosome"/>
</dbReference>
<name>A0A1D8ASS8_9BACT</name>
<evidence type="ECO:0000313" key="3">
    <source>
        <dbReference type="Proteomes" id="UP000095228"/>
    </source>
</evidence>
<keyword evidence="1" id="KW-0812">Transmembrane</keyword>
<feature type="transmembrane region" description="Helical" evidence="1">
    <location>
        <begin position="189"/>
        <end position="205"/>
    </location>
</feature>
<dbReference type="AlphaFoldDB" id="A0A1D8ASS8"/>
<dbReference type="Pfam" id="PF06966">
    <property type="entry name" value="DUF1295"/>
    <property type="match status" value="1"/>
</dbReference>
<dbReference type="OrthoDB" id="9779233at2"/>
<feature type="transmembrane region" description="Helical" evidence="1">
    <location>
        <begin position="137"/>
        <end position="158"/>
    </location>
</feature>
<gene>
    <name evidence="2" type="ORF">Verru16b_00968</name>
</gene>
<dbReference type="PANTHER" id="PTHR32251:SF17">
    <property type="entry name" value="STEROID 5-ALPHA REDUCTASE C-TERMINAL DOMAIN-CONTAINING PROTEIN"/>
    <property type="match status" value="1"/>
</dbReference>
<organism evidence="2 3">
    <name type="scientific">Lacunisphaera limnophila</name>
    <dbReference type="NCBI Taxonomy" id="1838286"/>
    <lineage>
        <taxon>Bacteria</taxon>
        <taxon>Pseudomonadati</taxon>
        <taxon>Verrucomicrobiota</taxon>
        <taxon>Opitutia</taxon>
        <taxon>Opitutales</taxon>
        <taxon>Opitutaceae</taxon>
        <taxon>Lacunisphaera</taxon>
    </lineage>
</organism>
<accession>A0A1D8ASS8</accession>
<dbReference type="KEGG" id="obg:Verru16b_00968"/>
<protein>
    <submittedName>
        <fullName evidence="2">3-oxo-5-alpha-steroid 4-dehydrogenase</fullName>
    </submittedName>
</protein>
<keyword evidence="1" id="KW-1133">Transmembrane helix</keyword>
<evidence type="ECO:0000313" key="2">
    <source>
        <dbReference type="EMBL" id="AOS43910.1"/>
    </source>
</evidence>
<proteinExistence type="predicted"/>
<dbReference type="PATRIC" id="fig|1838286.3.peg.972"/>
<dbReference type="GO" id="GO:0016020">
    <property type="term" value="C:membrane"/>
    <property type="evidence" value="ECO:0007669"/>
    <property type="project" value="TreeGrafter"/>
</dbReference>
<dbReference type="PANTHER" id="PTHR32251">
    <property type="entry name" value="3-OXO-5-ALPHA-STEROID 4-DEHYDROGENASE"/>
    <property type="match status" value="1"/>
</dbReference>
<dbReference type="EMBL" id="CP016094">
    <property type="protein sequence ID" value="AOS43910.1"/>
    <property type="molecule type" value="Genomic_DNA"/>
</dbReference>
<keyword evidence="1" id="KW-0472">Membrane</keyword>